<feature type="compositionally biased region" description="Basic and acidic residues" evidence="1">
    <location>
        <begin position="521"/>
        <end position="530"/>
    </location>
</feature>
<evidence type="ECO:0000313" key="2">
    <source>
        <dbReference type="EMBL" id="KAF3592618.1"/>
    </source>
</evidence>
<organism evidence="2 3">
    <name type="scientific">Brassica cretica</name>
    <name type="common">Mustard</name>
    <dbReference type="NCBI Taxonomy" id="69181"/>
    <lineage>
        <taxon>Eukaryota</taxon>
        <taxon>Viridiplantae</taxon>
        <taxon>Streptophyta</taxon>
        <taxon>Embryophyta</taxon>
        <taxon>Tracheophyta</taxon>
        <taxon>Spermatophyta</taxon>
        <taxon>Magnoliopsida</taxon>
        <taxon>eudicotyledons</taxon>
        <taxon>Gunneridae</taxon>
        <taxon>Pentapetalae</taxon>
        <taxon>rosids</taxon>
        <taxon>malvids</taxon>
        <taxon>Brassicales</taxon>
        <taxon>Brassicaceae</taxon>
        <taxon>Brassiceae</taxon>
        <taxon>Brassica</taxon>
    </lineage>
</organism>
<evidence type="ECO:0000313" key="3">
    <source>
        <dbReference type="Proteomes" id="UP000266723"/>
    </source>
</evidence>
<keyword evidence="3" id="KW-1185">Reference proteome</keyword>
<accession>A0ABQ7E5V9</accession>
<evidence type="ECO:0000256" key="1">
    <source>
        <dbReference type="SAM" id="MobiDB-lite"/>
    </source>
</evidence>
<dbReference type="InterPro" id="IPR004252">
    <property type="entry name" value="Probable_transposase_24"/>
</dbReference>
<dbReference type="Proteomes" id="UP000266723">
    <property type="component" value="Unassembled WGS sequence"/>
</dbReference>
<feature type="region of interest" description="Disordered" evidence="1">
    <location>
        <begin position="475"/>
        <end position="541"/>
    </location>
</feature>
<sequence length="541" mass="61872">MFYVGFAFSLSTCVSRLTILLWLAVDRDLGTLRLETLTRVTFFHSRSLVVTTLGPPLVTSRSRLVAHYPLSNNDLPSLSRSRIYKNSYASNFLPQPDPSASTSGTASGQENVLDSQVHTADPYVPPHAYDPEAYYPRFDDPAKFFPQYDEPSQQPRLPKKEHHHLWPDFTRRHTSILMAPSRILEQRGSTTLLRLGSRRSRLSCRNKIRKVHRSSCPPSNKTKFLSRFSTDNCVGQNVGDIIWANFREAHPNWSLTPDHVRRTWFKCFTFYKKAMARLKNIVGDWKEKWRVLGDDAKEAYLSNDVWKGLKAYWNLPKLVQGSLTCSTARLTRDDDGNLPVPHTSGQIPHAGRALQITTHQHSDGTFSHPRAERIYNTVEAHIQEVQTQLSQQNPEGAPVQLSTVEQDKIFEQRLRNLTHRNSYASNFLPQSDPSASTSGTASGQENVPDSQYADPYVPPQAYDPEAYYPWFDHPAQFFPQYDEPPQQPRNEQHHPPHHPQQQWQSLRLSFVPEPTPAEQADLERRADEHSSGLFDEINLNT</sequence>
<comment type="caution">
    <text evidence="2">The sequence shown here is derived from an EMBL/GenBank/DDBJ whole genome shotgun (WGS) entry which is preliminary data.</text>
</comment>
<evidence type="ECO:0008006" key="4">
    <source>
        <dbReference type="Google" id="ProtNLM"/>
    </source>
</evidence>
<dbReference type="Pfam" id="PF03004">
    <property type="entry name" value="Transposase_24"/>
    <property type="match status" value="1"/>
</dbReference>
<reference evidence="2 3" key="1">
    <citation type="journal article" date="2020" name="BMC Genomics">
        <title>Intraspecific diversification of the crop wild relative Brassica cretica Lam. using demographic model selection.</title>
        <authorList>
            <person name="Kioukis A."/>
            <person name="Michalopoulou V.A."/>
            <person name="Briers L."/>
            <person name="Pirintsos S."/>
            <person name="Studholme D.J."/>
            <person name="Pavlidis P."/>
            <person name="Sarris P.F."/>
        </authorList>
    </citation>
    <scope>NUCLEOTIDE SEQUENCE [LARGE SCALE GENOMIC DNA]</scope>
    <source>
        <strain evidence="3">cv. PFS-1207/04</strain>
    </source>
</reference>
<feature type="region of interest" description="Disordered" evidence="1">
    <location>
        <begin position="90"/>
        <end position="111"/>
    </location>
</feature>
<proteinExistence type="predicted"/>
<feature type="compositionally biased region" description="Polar residues" evidence="1">
    <location>
        <begin position="422"/>
        <end position="449"/>
    </location>
</feature>
<feature type="region of interest" description="Disordered" evidence="1">
    <location>
        <begin position="422"/>
        <end position="459"/>
    </location>
</feature>
<protein>
    <recommendedName>
        <fullName evidence="4">Myb/SANT-like domain-containing protein</fullName>
    </recommendedName>
</protein>
<gene>
    <name evidence="2" type="ORF">DY000_02022790</name>
</gene>
<name>A0ABQ7E5V9_BRACR</name>
<dbReference type="EMBL" id="QGKV02000299">
    <property type="protein sequence ID" value="KAF3592618.1"/>
    <property type="molecule type" value="Genomic_DNA"/>
</dbReference>